<accession>A0A449B5T7</accession>
<protein>
    <submittedName>
        <fullName evidence="1">Uncharacterized protein</fullName>
    </submittedName>
</protein>
<gene>
    <name evidence="1" type="ORF">NCTC10179_00128</name>
</gene>
<dbReference type="AlphaFoldDB" id="A0A449B5T7"/>
<name>A0A449B5T7_9BACT</name>
<proteinExistence type="predicted"/>
<keyword evidence="2" id="KW-1185">Reference proteome</keyword>
<dbReference type="RefSeq" id="WP_036434502.1">
    <property type="nucleotide sequence ID" value="NZ_LR215039.1"/>
</dbReference>
<organism evidence="1 2">
    <name type="scientific">Mycoplasmopsis columboralis</name>
    <dbReference type="NCBI Taxonomy" id="171282"/>
    <lineage>
        <taxon>Bacteria</taxon>
        <taxon>Bacillati</taxon>
        <taxon>Mycoplasmatota</taxon>
        <taxon>Mycoplasmoidales</taxon>
        <taxon>Metamycoplasmataceae</taxon>
        <taxon>Mycoplasmopsis</taxon>
    </lineage>
</organism>
<evidence type="ECO:0000313" key="1">
    <source>
        <dbReference type="EMBL" id="VEU75971.1"/>
    </source>
</evidence>
<dbReference type="KEGG" id="mcou:NCTC10179_00128"/>
<dbReference type="Proteomes" id="UP000289497">
    <property type="component" value="Chromosome"/>
</dbReference>
<evidence type="ECO:0000313" key="2">
    <source>
        <dbReference type="Proteomes" id="UP000289497"/>
    </source>
</evidence>
<dbReference type="EMBL" id="LR215039">
    <property type="protein sequence ID" value="VEU75971.1"/>
    <property type="molecule type" value="Genomic_DNA"/>
</dbReference>
<sequence length="149" mass="17773">MKSLTNLATDIQQLYAGRTRLRLTVKRWVEEEKGEIFFNFWIDKAPRYFFSIVAPYEGTKEIAKLKNWRATFVDFQKNAGFKYDQQSSEVYTCDILEVLKSFFDQSLEKETYKAINQKIKQDYKDIKKWIGYSFFEIVPELKKVYKGAN</sequence>
<reference evidence="1 2" key="1">
    <citation type="submission" date="2019-01" db="EMBL/GenBank/DDBJ databases">
        <authorList>
            <consortium name="Pathogen Informatics"/>
        </authorList>
    </citation>
    <scope>NUCLEOTIDE SEQUENCE [LARGE SCALE GENOMIC DNA]</scope>
    <source>
        <strain evidence="1 2">NCTC10179</strain>
    </source>
</reference>